<dbReference type="PRINTS" id="PR00081">
    <property type="entry name" value="GDHRDH"/>
</dbReference>
<evidence type="ECO:0000256" key="2">
    <source>
        <dbReference type="ARBA" id="ARBA00023002"/>
    </source>
</evidence>
<feature type="signal peptide" evidence="4">
    <location>
        <begin position="1"/>
        <end position="19"/>
    </location>
</feature>
<dbReference type="PANTHER" id="PTHR24322">
    <property type="entry name" value="PKSB"/>
    <property type="match status" value="1"/>
</dbReference>
<dbReference type="Pfam" id="PF00106">
    <property type="entry name" value="adh_short"/>
    <property type="match status" value="2"/>
</dbReference>
<comment type="similarity">
    <text evidence="1">Belongs to the short-chain dehydrogenases/reductases (SDR) family.</text>
</comment>
<feature type="region of interest" description="Disordered" evidence="3">
    <location>
        <begin position="360"/>
        <end position="382"/>
    </location>
</feature>
<dbReference type="GO" id="GO:0016616">
    <property type="term" value="F:oxidoreductase activity, acting on the CH-OH group of donors, NAD or NADP as acceptor"/>
    <property type="evidence" value="ECO:0007669"/>
    <property type="project" value="TreeGrafter"/>
</dbReference>
<organism evidence="5">
    <name type="scientific">Trypanosoma congolense (strain IL3000)</name>
    <dbReference type="NCBI Taxonomy" id="1068625"/>
    <lineage>
        <taxon>Eukaryota</taxon>
        <taxon>Discoba</taxon>
        <taxon>Euglenozoa</taxon>
        <taxon>Kinetoplastea</taxon>
        <taxon>Metakinetoplastina</taxon>
        <taxon>Trypanosomatida</taxon>
        <taxon>Trypanosomatidae</taxon>
        <taxon>Trypanosoma</taxon>
        <taxon>Nannomonas</taxon>
    </lineage>
</organism>
<proteinExistence type="inferred from homology"/>
<dbReference type="InterPro" id="IPR036291">
    <property type="entry name" value="NAD(P)-bd_dom_sf"/>
</dbReference>
<evidence type="ECO:0000313" key="5">
    <source>
        <dbReference type="EMBL" id="CCC93824.1"/>
    </source>
</evidence>
<sequence>MIFLLFISFLGWLLWTSYSLFSYKTISVEGKTVVITGGSSGIGKCLAIRFLRLGAVVHVLDDNKEKLKQLVKEAAAIVAPEKGNENTNAMENVAKEESENVDSSSENLINQCNAEKCNGANDSLKTVLIDLSNRFHLNRLLSQIGAVDIVVNAAVNVSSRDFLDHEDNAIERILHVNAMCPLILAKAFLPSMLLRQEGHFVTITDANGLLGNAAQPDLAASQWAAVGAHESIQMLIRESGKSGKIHTTLVCPYNMVVSRSLLRTPSPFSSSRALEADGVDEFGAKETVRVKRGFGVLERMLSIFRRPSTPEEAADACIMAITHGVERVYIPYSLVFLPLFRVLPAPWFMWMVSPTASRSSPAALVGRKYQGDRSANEGGAES</sequence>
<evidence type="ECO:0000256" key="4">
    <source>
        <dbReference type="SAM" id="SignalP"/>
    </source>
</evidence>
<name>G0UWQ8_TRYCI</name>
<dbReference type="VEuPathDB" id="TriTrypDB:TcIL3000_10_5900"/>
<protein>
    <submittedName>
        <fullName evidence="5">Putative short-chain dehydrogenase</fullName>
    </submittedName>
</protein>
<gene>
    <name evidence="5" type="ORF">TCIL3000_10_5900</name>
</gene>
<dbReference type="Gene3D" id="3.40.50.720">
    <property type="entry name" value="NAD(P)-binding Rossmann-like Domain"/>
    <property type="match status" value="1"/>
</dbReference>
<dbReference type="PANTHER" id="PTHR24322:SF736">
    <property type="entry name" value="RETINOL DEHYDROGENASE 10"/>
    <property type="match status" value="1"/>
</dbReference>
<dbReference type="AlphaFoldDB" id="G0UWQ8"/>
<dbReference type="SUPFAM" id="SSF51735">
    <property type="entry name" value="NAD(P)-binding Rossmann-fold domains"/>
    <property type="match status" value="1"/>
</dbReference>
<keyword evidence="4" id="KW-0732">Signal</keyword>
<reference evidence="5" key="1">
    <citation type="journal article" date="2012" name="Proc. Natl. Acad. Sci. U.S.A.">
        <title>Antigenic diversity is generated by distinct evolutionary mechanisms in African trypanosome species.</title>
        <authorList>
            <person name="Jackson A.P."/>
            <person name="Berry A."/>
            <person name="Aslett M."/>
            <person name="Allison H.C."/>
            <person name="Burton P."/>
            <person name="Vavrova-Anderson J."/>
            <person name="Brown R."/>
            <person name="Browne H."/>
            <person name="Corton N."/>
            <person name="Hauser H."/>
            <person name="Gamble J."/>
            <person name="Gilderthorp R."/>
            <person name="Marcello L."/>
            <person name="McQuillan J."/>
            <person name="Otto T.D."/>
            <person name="Quail M.A."/>
            <person name="Sanders M.J."/>
            <person name="van Tonder A."/>
            <person name="Ginger M.L."/>
            <person name="Field M.C."/>
            <person name="Barry J.D."/>
            <person name="Hertz-Fowler C."/>
            <person name="Berriman M."/>
        </authorList>
    </citation>
    <scope>NUCLEOTIDE SEQUENCE</scope>
    <source>
        <strain evidence="5">IL3000</strain>
    </source>
</reference>
<evidence type="ECO:0000256" key="3">
    <source>
        <dbReference type="SAM" id="MobiDB-lite"/>
    </source>
</evidence>
<evidence type="ECO:0000256" key="1">
    <source>
        <dbReference type="ARBA" id="ARBA00006484"/>
    </source>
</evidence>
<feature type="chain" id="PRO_5003410787" evidence="4">
    <location>
        <begin position="20"/>
        <end position="382"/>
    </location>
</feature>
<keyword evidence="2" id="KW-0560">Oxidoreductase</keyword>
<dbReference type="EMBL" id="HE575323">
    <property type="protein sequence ID" value="CCC93824.1"/>
    <property type="molecule type" value="Genomic_DNA"/>
</dbReference>
<accession>G0UWQ8</accession>
<dbReference type="InterPro" id="IPR002347">
    <property type="entry name" value="SDR_fam"/>
</dbReference>